<dbReference type="RefSeq" id="WP_008751227.1">
    <property type="nucleotide sequence ID" value="NZ_GL622296.1"/>
</dbReference>
<comment type="caution">
    <text evidence="2">The sequence shown here is derived from an EMBL/GenBank/DDBJ whole genome shotgun (WGS) entry which is preliminary data.</text>
</comment>
<organism evidence="2 3">
    <name type="scientific">Lachnoanaerobaculum saburreum DSM 3986</name>
    <dbReference type="NCBI Taxonomy" id="887325"/>
    <lineage>
        <taxon>Bacteria</taxon>
        <taxon>Bacillati</taxon>
        <taxon>Bacillota</taxon>
        <taxon>Clostridia</taxon>
        <taxon>Lachnospirales</taxon>
        <taxon>Lachnospiraceae</taxon>
        <taxon>Lachnoanaerobaculum</taxon>
    </lineage>
</organism>
<dbReference type="AlphaFoldDB" id="E6LNC6"/>
<keyword evidence="1" id="KW-0812">Transmembrane</keyword>
<protein>
    <submittedName>
        <fullName evidence="2">Uncharacterized protein</fullName>
    </submittedName>
</protein>
<evidence type="ECO:0000313" key="3">
    <source>
        <dbReference type="Proteomes" id="UP000003434"/>
    </source>
</evidence>
<name>E6LNC6_9FIRM</name>
<dbReference type="EMBL" id="AEPW01000057">
    <property type="protein sequence ID" value="EFU76623.1"/>
    <property type="molecule type" value="Genomic_DNA"/>
</dbReference>
<evidence type="ECO:0000256" key="1">
    <source>
        <dbReference type="SAM" id="Phobius"/>
    </source>
</evidence>
<sequence length="165" mass="19456">MKENLLIKGLIKMLKGFIILLLIVVLIIIIYLIPAWIPVKYAIKEYNFNEYKNYILVKENIYTGAPWLKLGDDKGFYNKNNIYEVWLEGEKIPIITSPTESDNIYLCEVDEKVGEVIIYNMSYEKFKVINWYPVYPIKRETVILPGWLYPAGFLNKYDFEAGIPW</sequence>
<keyword evidence="1" id="KW-1133">Transmembrane helix</keyword>
<dbReference type="HOGENOM" id="CLU_1667177_0_0_9"/>
<accession>E6LNC6</accession>
<gene>
    <name evidence="2" type="ORF">HMPREF0381_1461</name>
</gene>
<feature type="transmembrane region" description="Helical" evidence="1">
    <location>
        <begin position="16"/>
        <end position="37"/>
    </location>
</feature>
<reference evidence="2 3" key="1">
    <citation type="submission" date="2010-12" db="EMBL/GenBank/DDBJ databases">
        <authorList>
            <person name="Muzny D."/>
            <person name="Qin X."/>
            <person name="Deng J."/>
            <person name="Jiang H."/>
            <person name="Liu Y."/>
            <person name="Qu J."/>
            <person name="Song X.-Z."/>
            <person name="Zhang L."/>
            <person name="Thornton R."/>
            <person name="Coyle M."/>
            <person name="Francisco L."/>
            <person name="Jackson L."/>
            <person name="Javaid M."/>
            <person name="Korchina V."/>
            <person name="Kovar C."/>
            <person name="Mata R."/>
            <person name="Mathew T."/>
            <person name="Ngo R."/>
            <person name="Nguyen L."/>
            <person name="Nguyen N."/>
            <person name="Okwuonu G."/>
            <person name="Ongeri F."/>
            <person name="Pham C."/>
            <person name="Simmons D."/>
            <person name="Wilczek-Boney K."/>
            <person name="Hale W."/>
            <person name="Jakkamsetti A."/>
            <person name="Pham P."/>
            <person name="Ruth R."/>
            <person name="San Lucas F."/>
            <person name="Warren J."/>
            <person name="Zhang J."/>
            <person name="Zhao Z."/>
            <person name="Zhou C."/>
            <person name="Zhu D."/>
            <person name="Lee S."/>
            <person name="Bess C."/>
            <person name="Blankenburg K."/>
            <person name="Forbes L."/>
            <person name="Fu Q."/>
            <person name="Gubbala S."/>
            <person name="Hirani K."/>
            <person name="Jayaseelan J.C."/>
            <person name="Lara F."/>
            <person name="Munidasa M."/>
            <person name="Palculict T."/>
            <person name="Patil S."/>
            <person name="Pu L.-L."/>
            <person name="Saada N."/>
            <person name="Tang L."/>
            <person name="Weissenberger G."/>
            <person name="Zhu Y."/>
            <person name="Hemphill L."/>
            <person name="Shang Y."/>
            <person name="Youmans B."/>
            <person name="Ayvaz T."/>
            <person name="Ross M."/>
            <person name="Santibanez J."/>
            <person name="Aqrawi P."/>
            <person name="Gross S."/>
            <person name="Joshi V."/>
            <person name="Fowler G."/>
            <person name="Nazareth L."/>
            <person name="Reid J."/>
            <person name="Worley K."/>
            <person name="Petrosino J."/>
            <person name="Highlander S."/>
            <person name="Gibbs R."/>
        </authorList>
    </citation>
    <scope>NUCLEOTIDE SEQUENCE [LARGE SCALE GENOMIC DNA]</scope>
    <source>
        <strain evidence="2 3">DSM 3986</strain>
    </source>
</reference>
<evidence type="ECO:0000313" key="2">
    <source>
        <dbReference type="EMBL" id="EFU76623.1"/>
    </source>
</evidence>
<dbReference type="Proteomes" id="UP000003434">
    <property type="component" value="Unassembled WGS sequence"/>
</dbReference>
<proteinExistence type="predicted"/>
<keyword evidence="1" id="KW-0472">Membrane</keyword>
<dbReference type="eggNOG" id="ENOG5030GB4">
    <property type="taxonomic scope" value="Bacteria"/>
</dbReference>